<dbReference type="RefSeq" id="WP_012670247.1">
    <property type="nucleotide sequence ID" value="NC_012225.1"/>
</dbReference>
<evidence type="ECO:0000313" key="2">
    <source>
        <dbReference type="Proteomes" id="UP000001803"/>
    </source>
</evidence>
<gene>
    <name evidence="1" type="ordered locus">BHWA1_00703</name>
</gene>
<evidence type="ECO:0008006" key="3">
    <source>
        <dbReference type="Google" id="ProtNLM"/>
    </source>
</evidence>
<evidence type="ECO:0000313" key="1">
    <source>
        <dbReference type="EMBL" id="ACN83197.1"/>
    </source>
</evidence>
<dbReference type="STRING" id="565034.BHWA1_00703"/>
<dbReference type="InterPro" id="IPR011889">
    <property type="entry name" value="Liste_lipo_26"/>
</dbReference>
<sequence>MKYKPKYKFGLLDYIKDENINLSDIDTSDIIDMSYLFEDSKRKNFDGIETWNVSNVTDMKCMFKNAEYFNADLSKWNVSKVIDMSEMFSNAKYFNCDLTSWNIDNVKYFEDIFENADSFKHTKSVLIFYNKCKNRNYKKKLQSMLETLDIKELYKELKNDKANYRKNKDFIKKLENVYYDDIKENIL</sequence>
<protein>
    <recommendedName>
        <fullName evidence="3">BspA family leucine-rich repeat surface protein</fullName>
    </recommendedName>
</protein>
<proteinExistence type="predicted"/>
<keyword evidence="2" id="KW-1185">Reference proteome</keyword>
<dbReference type="Proteomes" id="UP000001803">
    <property type="component" value="Chromosome"/>
</dbReference>
<organism evidence="1 2">
    <name type="scientific">Brachyspira hyodysenteriae (strain ATCC 49526 / WA1)</name>
    <dbReference type="NCBI Taxonomy" id="565034"/>
    <lineage>
        <taxon>Bacteria</taxon>
        <taxon>Pseudomonadati</taxon>
        <taxon>Spirochaetota</taxon>
        <taxon>Spirochaetia</taxon>
        <taxon>Brachyspirales</taxon>
        <taxon>Brachyspiraceae</taxon>
        <taxon>Brachyspira</taxon>
    </lineage>
</organism>
<name>A0A3B6VAK3_BRAHW</name>
<reference evidence="1 2" key="1">
    <citation type="journal article" date="2009" name="PLoS ONE">
        <title>Genome sequence of the pathogenic intestinal spirochete Brachyspira hyodysenteriae reveals adaptations to its lifestyle in the porcine large intestine.</title>
        <authorList>
            <person name="Bellgard M.I."/>
            <person name="Wanchanthuek P."/>
            <person name="La T."/>
            <person name="Ryan K."/>
            <person name="Moolhuijzen P."/>
            <person name="Albertyn Z."/>
            <person name="Shaban B."/>
            <person name="Motro Y."/>
            <person name="Dunn D.S."/>
            <person name="Schibeci D."/>
            <person name="Hunter A."/>
            <person name="Barrero R."/>
            <person name="Phillips N.D."/>
            <person name="Hampson D.J."/>
        </authorList>
    </citation>
    <scope>NUCLEOTIDE SEQUENCE [LARGE SCALE GENOMIC DNA]</scope>
    <source>
        <strain evidence="2">ATCC 49526 / WA1</strain>
    </source>
</reference>
<dbReference type="AlphaFoldDB" id="A0A3B6VAK3"/>
<accession>A0A3B6VAK3</accession>
<dbReference type="Pfam" id="PF03382">
    <property type="entry name" value="DUF285"/>
    <property type="match status" value="1"/>
</dbReference>
<dbReference type="InterPro" id="IPR005046">
    <property type="entry name" value="DUF285"/>
</dbReference>
<dbReference type="NCBIfam" id="TIGR02167">
    <property type="entry name" value="Liste_lipo_26"/>
    <property type="match status" value="2"/>
</dbReference>
<dbReference type="EMBL" id="CP001357">
    <property type="protein sequence ID" value="ACN83197.1"/>
    <property type="molecule type" value="Genomic_DNA"/>
</dbReference>
<dbReference type="SUPFAM" id="SSF141571">
    <property type="entry name" value="Pentapeptide repeat-like"/>
    <property type="match status" value="1"/>
</dbReference>
<dbReference type="KEGG" id="bhy:BHWA1_00703"/>